<dbReference type="Proteomes" id="UP001519460">
    <property type="component" value="Unassembled WGS sequence"/>
</dbReference>
<name>A0ABD0KNU1_9CAEN</name>
<gene>
    <name evidence="1" type="ORF">BaRGS_00019875</name>
</gene>
<organism evidence="1 2">
    <name type="scientific">Batillaria attramentaria</name>
    <dbReference type="NCBI Taxonomy" id="370345"/>
    <lineage>
        <taxon>Eukaryota</taxon>
        <taxon>Metazoa</taxon>
        <taxon>Spiralia</taxon>
        <taxon>Lophotrochozoa</taxon>
        <taxon>Mollusca</taxon>
        <taxon>Gastropoda</taxon>
        <taxon>Caenogastropoda</taxon>
        <taxon>Sorbeoconcha</taxon>
        <taxon>Cerithioidea</taxon>
        <taxon>Batillariidae</taxon>
        <taxon>Batillaria</taxon>
    </lineage>
</organism>
<sequence>MDVNLVKPSLKPFLRLQYTINKKPCFLHLPFEVFKAVKMDGMKPNINREIHNSSEHRAANMANCLSVSAFRLFYTERWCIFVTSLEPLRAEDFSPLNRTATEGKT</sequence>
<reference evidence="1 2" key="1">
    <citation type="journal article" date="2023" name="Sci. Data">
        <title>Genome assembly of the Korean intertidal mud-creeper Batillaria attramentaria.</title>
        <authorList>
            <person name="Patra A.K."/>
            <person name="Ho P.T."/>
            <person name="Jun S."/>
            <person name="Lee S.J."/>
            <person name="Kim Y."/>
            <person name="Won Y.J."/>
        </authorList>
    </citation>
    <scope>NUCLEOTIDE SEQUENCE [LARGE SCALE GENOMIC DNA]</scope>
    <source>
        <strain evidence="1">Wonlab-2016</strain>
    </source>
</reference>
<dbReference type="EMBL" id="JACVVK020000145">
    <property type="protein sequence ID" value="KAK7488918.1"/>
    <property type="molecule type" value="Genomic_DNA"/>
</dbReference>
<dbReference type="AlphaFoldDB" id="A0ABD0KNU1"/>
<keyword evidence="2" id="KW-1185">Reference proteome</keyword>
<accession>A0ABD0KNU1</accession>
<proteinExistence type="predicted"/>
<evidence type="ECO:0000313" key="1">
    <source>
        <dbReference type="EMBL" id="KAK7488918.1"/>
    </source>
</evidence>
<comment type="caution">
    <text evidence="1">The sequence shown here is derived from an EMBL/GenBank/DDBJ whole genome shotgun (WGS) entry which is preliminary data.</text>
</comment>
<evidence type="ECO:0000313" key="2">
    <source>
        <dbReference type="Proteomes" id="UP001519460"/>
    </source>
</evidence>
<protein>
    <submittedName>
        <fullName evidence="1">Uncharacterized protein</fullName>
    </submittedName>
</protein>